<dbReference type="InterPro" id="IPR001647">
    <property type="entry name" value="HTH_TetR"/>
</dbReference>
<dbReference type="PANTHER" id="PTHR30055">
    <property type="entry name" value="HTH-TYPE TRANSCRIPTIONAL REGULATOR RUTR"/>
    <property type="match status" value="1"/>
</dbReference>
<dbReference type="EMBL" id="JACGWW010000001">
    <property type="protein sequence ID" value="MBA8811889.1"/>
    <property type="molecule type" value="Genomic_DNA"/>
</dbReference>
<keyword evidence="6" id="KW-1185">Reference proteome</keyword>
<feature type="DNA-binding region" description="H-T-H motif" evidence="2">
    <location>
        <begin position="39"/>
        <end position="58"/>
    </location>
</feature>
<evidence type="ECO:0000313" key="5">
    <source>
        <dbReference type="EMBL" id="MBA8811889.1"/>
    </source>
</evidence>
<evidence type="ECO:0000313" key="6">
    <source>
        <dbReference type="Proteomes" id="UP000321154"/>
    </source>
</evidence>
<dbReference type="PANTHER" id="PTHR30055:SF226">
    <property type="entry name" value="HTH-TYPE TRANSCRIPTIONAL REGULATOR PKSA"/>
    <property type="match status" value="1"/>
</dbReference>
<evidence type="ECO:0000259" key="3">
    <source>
        <dbReference type="PROSITE" id="PS50977"/>
    </source>
</evidence>
<evidence type="ECO:0000256" key="2">
    <source>
        <dbReference type="PROSITE-ProRule" id="PRU00335"/>
    </source>
</evidence>
<reference evidence="5 7" key="2">
    <citation type="submission" date="2020-07" db="EMBL/GenBank/DDBJ databases">
        <title>Sequencing the genomes of 1000 actinobacteria strains.</title>
        <authorList>
            <person name="Klenk H.-P."/>
        </authorList>
    </citation>
    <scope>NUCLEOTIDE SEQUENCE [LARGE SCALE GENOMIC DNA]</scope>
    <source>
        <strain evidence="5 7">DSM 10309</strain>
    </source>
</reference>
<dbReference type="AlphaFoldDB" id="A0A7W3PHQ5"/>
<dbReference type="EMBL" id="BJUV01000044">
    <property type="protein sequence ID" value="GEK84575.1"/>
    <property type="molecule type" value="Genomic_DNA"/>
</dbReference>
<reference evidence="4 6" key="1">
    <citation type="submission" date="2019-07" db="EMBL/GenBank/DDBJ databases">
        <title>Whole genome shotgun sequence of Frigoribacterium faeni NBRC 103066.</title>
        <authorList>
            <person name="Hosoyama A."/>
            <person name="Uohara A."/>
            <person name="Ohji S."/>
            <person name="Ichikawa N."/>
        </authorList>
    </citation>
    <scope>NUCLEOTIDE SEQUENCE [LARGE SCALE GENOMIC DNA]</scope>
    <source>
        <strain evidence="4 6">NBRC 103066</strain>
    </source>
</reference>
<evidence type="ECO:0000313" key="4">
    <source>
        <dbReference type="EMBL" id="GEK84575.1"/>
    </source>
</evidence>
<dbReference type="PROSITE" id="PS50977">
    <property type="entry name" value="HTH_TETR_2"/>
    <property type="match status" value="1"/>
</dbReference>
<dbReference type="RefSeq" id="WP_146856897.1">
    <property type="nucleotide sequence ID" value="NZ_BAAAHR010000007.1"/>
</dbReference>
<feature type="domain" description="HTH tetR-type" evidence="3">
    <location>
        <begin position="16"/>
        <end position="76"/>
    </location>
</feature>
<dbReference type="Gene3D" id="1.10.357.10">
    <property type="entry name" value="Tetracycline Repressor, domain 2"/>
    <property type="match status" value="1"/>
</dbReference>
<dbReference type="Proteomes" id="UP000321154">
    <property type="component" value="Unassembled WGS sequence"/>
</dbReference>
<dbReference type="Pfam" id="PF00440">
    <property type="entry name" value="TetR_N"/>
    <property type="match status" value="1"/>
</dbReference>
<protein>
    <submittedName>
        <fullName evidence="5">AcrR family transcriptional regulator</fullName>
    </submittedName>
</protein>
<organism evidence="5 7">
    <name type="scientific">Frigoribacterium faeni</name>
    <dbReference type="NCBI Taxonomy" id="145483"/>
    <lineage>
        <taxon>Bacteria</taxon>
        <taxon>Bacillati</taxon>
        <taxon>Actinomycetota</taxon>
        <taxon>Actinomycetes</taxon>
        <taxon>Micrococcales</taxon>
        <taxon>Microbacteriaceae</taxon>
        <taxon>Frigoribacterium</taxon>
    </lineage>
</organism>
<dbReference type="InterPro" id="IPR009057">
    <property type="entry name" value="Homeodomain-like_sf"/>
</dbReference>
<dbReference type="GO" id="GO:0003700">
    <property type="term" value="F:DNA-binding transcription factor activity"/>
    <property type="evidence" value="ECO:0007669"/>
    <property type="project" value="TreeGrafter"/>
</dbReference>
<keyword evidence="1 2" id="KW-0238">DNA-binding</keyword>
<evidence type="ECO:0000313" key="7">
    <source>
        <dbReference type="Proteomes" id="UP000522688"/>
    </source>
</evidence>
<accession>A0A7W3PHQ5</accession>
<dbReference type="Proteomes" id="UP000522688">
    <property type="component" value="Unassembled WGS sequence"/>
</dbReference>
<name>A0A7W3PHQ5_9MICO</name>
<evidence type="ECO:0000256" key="1">
    <source>
        <dbReference type="ARBA" id="ARBA00023125"/>
    </source>
</evidence>
<comment type="caution">
    <text evidence="5">The sequence shown here is derived from an EMBL/GenBank/DDBJ whole genome shotgun (WGS) entry which is preliminary data.</text>
</comment>
<dbReference type="OrthoDB" id="8688418at2"/>
<sequence length="219" mass="23477">MTVKSLAPDRRAALKAKHRLAIVDAADALIAERGAPRFSVDELAERADVSRRTVFNHFASLDEVVMTACTRVLTGAVDEFRAATAATPVGDGTPASMFSEITAAMRGIDLPAVIAYLWSVLGDDGADPRSHHLIQDVFTRTTDELSTELAERGGDADGLEAQILVSSLMNGIAVVAHRWITTTGSALDPESRAVWDDLLDRLIATVRRGYEPADRPPAG</sequence>
<dbReference type="SUPFAM" id="SSF46689">
    <property type="entry name" value="Homeodomain-like"/>
    <property type="match status" value="1"/>
</dbReference>
<dbReference type="PRINTS" id="PR00455">
    <property type="entry name" value="HTHTETR"/>
</dbReference>
<dbReference type="InterPro" id="IPR050109">
    <property type="entry name" value="HTH-type_TetR-like_transc_reg"/>
</dbReference>
<gene>
    <name evidence="5" type="ORF">FB463_000113</name>
    <name evidence="4" type="ORF">FFA01_28840</name>
</gene>
<dbReference type="GO" id="GO:0000976">
    <property type="term" value="F:transcription cis-regulatory region binding"/>
    <property type="evidence" value="ECO:0007669"/>
    <property type="project" value="TreeGrafter"/>
</dbReference>
<proteinExistence type="predicted"/>